<dbReference type="EMBL" id="KZ851922">
    <property type="protein sequence ID" value="RDH18754.1"/>
    <property type="molecule type" value="Genomic_DNA"/>
</dbReference>
<dbReference type="PANTHER" id="PTHR48419">
    <property type="entry name" value="SULFOTRANSFERASE DOMAIN-CONTAINING PROTEIN"/>
    <property type="match status" value="1"/>
</dbReference>
<dbReference type="SUPFAM" id="SSF52540">
    <property type="entry name" value="P-loop containing nucleoside triphosphate hydrolases"/>
    <property type="match status" value="1"/>
</dbReference>
<dbReference type="InterPro" id="IPR027417">
    <property type="entry name" value="P-loop_NTPase"/>
</dbReference>
<dbReference type="VEuPathDB" id="FungiDB:M747DRAFT_343155"/>
<organism evidence="2 3">
    <name type="scientific">Aspergillus niger ATCC 13496</name>
    <dbReference type="NCBI Taxonomy" id="1353008"/>
    <lineage>
        <taxon>Eukaryota</taxon>
        <taxon>Fungi</taxon>
        <taxon>Dikarya</taxon>
        <taxon>Ascomycota</taxon>
        <taxon>Pezizomycotina</taxon>
        <taxon>Eurotiomycetes</taxon>
        <taxon>Eurotiomycetidae</taxon>
        <taxon>Eurotiales</taxon>
        <taxon>Aspergillaceae</taxon>
        <taxon>Aspergillus</taxon>
        <taxon>Aspergillus subgen. Circumdati</taxon>
    </lineage>
</organism>
<accession>A0A370BT85</accession>
<evidence type="ECO:0000313" key="2">
    <source>
        <dbReference type="EMBL" id="RDH18754.1"/>
    </source>
</evidence>
<sequence length="411" mass="46186">MSQKPIFVATHPRACSTAFERVFMTRRDTIQCIHEPFGDAFYYGPERLSARFADDEQARLESGFSQSTFQTVLARIEREASEGKRIFMKDIMHYLLPPYSKPASIAPSLNRIKRGVGTESNGETAPHSAVGANGTSNGAHANGHHTQQLNGTSPVQNGTKNGLNGHAALDHSTPVKPAATREPYPYDTAAEPGNPTVMPTEILSQFHFAFLIRDPHHSVPSYFRCTIPPLDQVTGFHNYDPSEAGYDELRRTFDYLRSVRLIGPHIATQERDADDIDNRLRPVTSGLNGYEAGAEICVVDADDMLQKPAPMIEAFCRSVGLEYTPDMLCWDTEEDHQVARDKFEKWRGFHNDAIESKGLVARKHPHAVKTEEEWDAEWRKKYGPEAADLIRKTVDANMADYLYMKQFAMRV</sequence>
<dbReference type="AlphaFoldDB" id="A0A370BT85"/>
<dbReference type="Gene3D" id="3.40.50.300">
    <property type="entry name" value="P-loop containing nucleotide triphosphate hydrolases"/>
    <property type="match status" value="1"/>
</dbReference>
<protein>
    <recommendedName>
        <fullName evidence="4">P-loop containing nucleoside triphosphate hydrolase protein</fullName>
    </recommendedName>
</protein>
<dbReference type="Proteomes" id="UP000253845">
    <property type="component" value="Unassembled WGS sequence"/>
</dbReference>
<evidence type="ECO:0000256" key="1">
    <source>
        <dbReference type="SAM" id="MobiDB-lite"/>
    </source>
</evidence>
<reference evidence="2 3" key="1">
    <citation type="submission" date="2018-07" db="EMBL/GenBank/DDBJ databases">
        <title>Section-level genome sequencing of Aspergillus section Nigri to investigate inter- and intra-species variation.</title>
        <authorList>
            <consortium name="DOE Joint Genome Institute"/>
            <person name="Vesth T.C."/>
            <person name="Nybo J.L."/>
            <person name="Theobald S."/>
            <person name="Frisvad J.C."/>
            <person name="Larsen T.O."/>
            <person name="Nielsen K.F."/>
            <person name="Hoof J.B."/>
            <person name="Brandl J."/>
            <person name="Salamov A."/>
            <person name="Riley R."/>
            <person name="Gladden J.M."/>
            <person name="Phatale P."/>
            <person name="Nielsen M.T."/>
            <person name="Lyhne E.K."/>
            <person name="Kogle M.E."/>
            <person name="Strasser K."/>
            <person name="McDonnell E."/>
            <person name="Barry K."/>
            <person name="Clum A."/>
            <person name="Chen C."/>
            <person name="Nolan M."/>
            <person name="Sandor L."/>
            <person name="Kuo A."/>
            <person name="Lipzen A."/>
            <person name="Hainaut M."/>
            <person name="Drula E."/>
            <person name="Tsang A."/>
            <person name="Magnuson J.K."/>
            <person name="Henrissat B."/>
            <person name="Wiebenga A."/>
            <person name="Simmons B.A."/>
            <person name="Makela M.R."/>
            <person name="De vries R.P."/>
            <person name="Grigoriev I.V."/>
            <person name="Mortensen U.H."/>
            <person name="Baker S.E."/>
            <person name="Andersen M.R."/>
        </authorList>
    </citation>
    <scope>NUCLEOTIDE SEQUENCE [LARGE SCALE GENOMIC DNA]</scope>
    <source>
        <strain evidence="2 3">ATCC 13496</strain>
    </source>
</reference>
<feature type="compositionally biased region" description="Polar residues" evidence="1">
    <location>
        <begin position="133"/>
        <end position="162"/>
    </location>
</feature>
<evidence type="ECO:0000313" key="3">
    <source>
        <dbReference type="Proteomes" id="UP000253845"/>
    </source>
</evidence>
<dbReference type="PANTHER" id="PTHR48419:SF1">
    <property type="entry name" value="SULFOTRANSFERASE DOMAIN-CONTAINING PROTEIN"/>
    <property type="match status" value="1"/>
</dbReference>
<gene>
    <name evidence="2" type="ORF">M747DRAFT_343155</name>
</gene>
<proteinExistence type="predicted"/>
<evidence type="ECO:0008006" key="4">
    <source>
        <dbReference type="Google" id="ProtNLM"/>
    </source>
</evidence>
<dbReference type="InterPro" id="IPR053226">
    <property type="entry name" value="Pyrrolopyrazine_biosynth_F"/>
</dbReference>
<name>A0A370BT85_ASPNG</name>
<feature type="region of interest" description="Disordered" evidence="1">
    <location>
        <begin position="116"/>
        <end position="181"/>
    </location>
</feature>